<dbReference type="InterPro" id="IPR053738">
    <property type="entry name" value="Lambda_capsid_assembly"/>
</dbReference>
<name>A0ABW4NMS1_9LACT</name>
<dbReference type="RefSeq" id="WP_058918161.1">
    <property type="nucleotide sequence ID" value="NZ_JBHSQC010000025.1"/>
</dbReference>
<accession>A0ABW4NMS1</accession>
<dbReference type="Gene3D" id="3.90.1690.10">
    <property type="entry name" value="phage-related protein like domain"/>
    <property type="match status" value="1"/>
</dbReference>
<reference evidence="2" key="1">
    <citation type="journal article" date="2019" name="Int. J. Syst. Evol. Microbiol.">
        <title>The Global Catalogue of Microorganisms (GCM) 10K type strain sequencing project: providing services to taxonomists for standard genome sequencing and annotation.</title>
        <authorList>
            <consortium name="The Broad Institute Genomics Platform"/>
            <consortium name="The Broad Institute Genome Sequencing Center for Infectious Disease"/>
            <person name="Wu L."/>
            <person name="Ma J."/>
        </authorList>
    </citation>
    <scope>NUCLEOTIDE SEQUENCE [LARGE SCALE GENOMIC DNA]</scope>
    <source>
        <strain evidence="2">KCTC 42143</strain>
    </source>
</reference>
<evidence type="ECO:0000313" key="2">
    <source>
        <dbReference type="Proteomes" id="UP001597285"/>
    </source>
</evidence>
<dbReference type="InterPro" id="IPR005564">
    <property type="entry name" value="Major_capsid_GpE"/>
</dbReference>
<gene>
    <name evidence="1" type="ORF">ACFSBK_07350</name>
</gene>
<keyword evidence="2" id="KW-1185">Reference proteome</keyword>
<organism evidence="1 2">
    <name type="scientific">Carnobacterium antarcticum</name>
    <dbReference type="NCBI Taxonomy" id="2126436"/>
    <lineage>
        <taxon>Bacteria</taxon>
        <taxon>Bacillati</taxon>
        <taxon>Bacillota</taxon>
        <taxon>Bacilli</taxon>
        <taxon>Lactobacillales</taxon>
        <taxon>Carnobacteriaceae</taxon>
        <taxon>Carnobacterium</taxon>
    </lineage>
</organism>
<dbReference type="Proteomes" id="UP001597285">
    <property type="component" value="Unassembled WGS sequence"/>
</dbReference>
<evidence type="ECO:0000313" key="1">
    <source>
        <dbReference type="EMBL" id="MFD1799667.1"/>
    </source>
</evidence>
<protein>
    <submittedName>
        <fullName evidence="1">Major capsid protein</fullName>
    </submittedName>
</protein>
<proteinExistence type="predicted"/>
<comment type="caution">
    <text evidence="1">The sequence shown here is derived from an EMBL/GenBank/DDBJ whole genome shotgun (WGS) entry which is preliminary data.</text>
</comment>
<dbReference type="Pfam" id="PF03864">
    <property type="entry name" value="Phage_cap_E"/>
    <property type="match status" value="1"/>
</dbReference>
<sequence>MKKNKYFQINLQRFAAKSILDLFNQKEVLDYTRNRELPVLLGETLFPARKTQSLELEQITGGGSSPIIASVHAFDTESEIGSRQASKATLELALIKRKMQLKEKDIIALENPRTPAEQQYLMSQVFNDLDVLVRGVNARTELMRMEVLANGKIKINENGLDATIDYNVPADHKEALSGTDLWTDPLAKPLEDIDRWIEAMDTTPTRALTSKKVLNALLRHPQVKASVFGSDTGKVLTRAELDAFMQSNGMPVIRTYDEKYRKQNKDGSYTKARYFPENKFVMFNDDLLGETIYGPTAEEIRLSRDPSIDTSLVGNVFTAVYEEGADPVSTWEKAVTVALPSFAAADEVFQAQPIA</sequence>
<dbReference type="EMBL" id="JBHUFF010000013">
    <property type="protein sequence ID" value="MFD1799667.1"/>
    <property type="molecule type" value="Genomic_DNA"/>
</dbReference>